<accession>A0A6P2XID3</accession>
<dbReference type="RefSeq" id="WP_174953008.1">
    <property type="nucleotide sequence ID" value="NZ_CABVQH010000019.1"/>
</dbReference>
<name>A0A6P2XID3_BURL3</name>
<reference evidence="1 2" key="1">
    <citation type="submission" date="2019-09" db="EMBL/GenBank/DDBJ databases">
        <authorList>
            <person name="Depoorter E."/>
        </authorList>
    </citation>
    <scope>NUCLEOTIDE SEQUENCE [LARGE SCALE GENOMIC DNA]</scope>
    <source>
        <strain evidence="1">R-18109</strain>
    </source>
</reference>
<dbReference type="EMBL" id="CABVQH010000019">
    <property type="protein sequence ID" value="VWD09104.1"/>
    <property type="molecule type" value="Genomic_DNA"/>
</dbReference>
<dbReference type="AlphaFoldDB" id="A0A6P2XID3"/>
<evidence type="ECO:0000313" key="2">
    <source>
        <dbReference type="Proteomes" id="UP000494260"/>
    </source>
</evidence>
<organism evidence="1 2">
    <name type="scientific">Burkholderia lata (strain ATCC 17760 / DSM 23089 / LMG 22485 / NCIMB 9086 / R18194 / 383)</name>
    <dbReference type="NCBI Taxonomy" id="482957"/>
    <lineage>
        <taxon>Bacteria</taxon>
        <taxon>Pseudomonadati</taxon>
        <taxon>Pseudomonadota</taxon>
        <taxon>Betaproteobacteria</taxon>
        <taxon>Burkholderiales</taxon>
        <taxon>Burkholderiaceae</taxon>
        <taxon>Burkholderia</taxon>
        <taxon>Burkholderia cepacia complex</taxon>
    </lineage>
</organism>
<protein>
    <submittedName>
        <fullName evidence="1">Uncharacterized protein</fullName>
    </submittedName>
</protein>
<proteinExistence type="predicted"/>
<evidence type="ECO:0000313" key="1">
    <source>
        <dbReference type="EMBL" id="VWD09104.1"/>
    </source>
</evidence>
<sequence length="694" mass="79781">MTNVIPDAALALLSSFEHDTGLVARPWWLESEPNATVWRCDFGHRAFEVNWDVQVVRHSLRDPQNSRLYTELTTWVLLQTSYATRGRELAPKSAYNAVTHALRLCDYVLLNADELGVEGGGLGALTRGDMKRWVSDLARSSSDVYSIYAWDRRLEAYLRDCAGKVTSQMAYRAHLEARSIFSIETPREEWGLELSEEELICARIWLWQEGLYRYSDRKSEFTFAVNTKKISELLYCNTLFGKSSKPQYDELCFGAAIRYRREYPGVNVRVSEGDESSQQHLQLHLGFLRSLGELNGFSIGPNADVIKSLKYPAKSLRQAGRYRTPKPAQVFALLEKSAEFVDSHGEHLTTSFVNITAAERNLGIGIYELAKDASFPDLLDRRTRDMGVIQWSLLQSVTKREANRGWRPREFVQPKDFFSRLRSNEGLIELLQVLFGAGIGQIGSMSARRQEELFELSVVDCLDEERKYLIFCNGKSGGMGERELNMRPIPPVCSDFVALIDKFQTDLVAFGVISRRTSLFSIPTSEGRLRKSKQTYEQAIDIFLDYTSSPLYDGINRFYLRNHQLRRVFVIWFFYGTDYGRLDTLRWFLGHVNIKHLYYYITDSMDGDMLIWVKTNFLGHKLIEKPSADKAYEHLGDIVAERFGHRSFAFMEPHALAEYLGHLLKEGRVVVEPEFFRTRDGEKHRILVNVRGVK</sequence>
<dbReference type="Proteomes" id="UP000494260">
    <property type="component" value="Unassembled WGS sequence"/>
</dbReference>
<gene>
    <name evidence="1" type="ORF">BLA18109_05098</name>
</gene>